<dbReference type="Proteomes" id="UP000570493">
    <property type="component" value="Unassembled WGS sequence"/>
</dbReference>
<gene>
    <name evidence="1" type="ORF">HHO47_08215</name>
</gene>
<reference evidence="1" key="1">
    <citation type="submission" date="2020-04" db="EMBL/GenBank/DDBJ databases">
        <title>Genome Sequencing for Pseudoaltermonas arctica.</title>
        <authorList>
            <person name="Elkins N.S."/>
        </authorList>
    </citation>
    <scope>NUCLEOTIDE SEQUENCE [LARGE SCALE GENOMIC DNA]</scope>
    <source>
        <strain evidence="1">NEC-BIFX-2020_0012</strain>
    </source>
</reference>
<evidence type="ECO:0000313" key="1">
    <source>
        <dbReference type="EMBL" id="NMM40807.1"/>
    </source>
</evidence>
<accession>A0A7Y0HCD2</accession>
<name>A0A7Y0HCD2_9GAMM</name>
<dbReference type="RefSeq" id="WP_169019856.1">
    <property type="nucleotide sequence ID" value="NZ_JABBMT010000009.1"/>
</dbReference>
<keyword evidence="2" id="KW-1185">Reference proteome</keyword>
<proteinExistence type="predicted"/>
<dbReference type="AlphaFoldDB" id="A0A7Y0HCD2"/>
<comment type="caution">
    <text evidence="1">The sequence shown here is derived from an EMBL/GenBank/DDBJ whole genome shotgun (WGS) entry which is preliminary data.</text>
</comment>
<evidence type="ECO:0000313" key="2">
    <source>
        <dbReference type="Proteomes" id="UP000570493"/>
    </source>
</evidence>
<sequence>MILDNLPNKKLVSTLKASAALDIELCEDEYLRCFSYKANWAAGIDVASYENGGGDEIVIIIKGDTIYSSSPNTTHHALFINRKCYGRFISRNEY</sequence>
<organism evidence="1 2">
    <name type="scientific">Pseudoalteromonas arctica</name>
    <dbReference type="NCBI Taxonomy" id="394751"/>
    <lineage>
        <taxon>Bacteria</taxon>
        <taxon>Pseudomonadati</taxon>
        <taxon>Pseudomonadota</taxon>
        <taxon>Gammaproteobacteria</taxon>
        <taxon>Alteromonadales</taxon>
        <taxon>Pseudoalteromonadaceae</taxon>
        <taxon>Pseudoalteromonas</taxon>
    </lineage>
</organism>
<dbReference type="EMBL" id="JABBMT010000009">
    <property type="protein sequence ID" value="NMM40807.1"/>
    <property type="molecule type" value="Genomic_DNA"/>
</dbReference>
<protein>
    <submittedName>
        <fullName evidence="1">Uncharacterized protein</fullName>
    </submittedName>
</protein>